<dbReference type="EMBL" id="BARS01002337">
    <property type="protein sequence ID" value="GAF84322.1"/>
    <property type="molecule type" value="Genomic_DNA"/>
</dbReference>
<proteinExistence type="predicted"/>
<gene>
    <name evidence="1" type="ORF">S01H1_04427</name>
</gene>
<accession>X0T7Z9</accession>
<evidence type="ECO:0000313" key="1">
    <source>
        <dbReference type="EMBL" id="GAF84322.1"/>
    </source>
</evidence>
<comment type="caution">
    <text evidence="1">The sequence shown here is derived from an EMBL/GenBank/DDBJ whole genome shotgun (WGS) entry which is preliminary data.</text>
</comment>
<sequence>DFAAMVPIDEPPIPLNARANQLWLSDAPIGPSLLICVEDHPPQYDGFII</sequence>
<feature type="non-terminal residue" evidence="1">
    <location>
        <position position="1"/>
    </location>
</feature>
<organism evidence="1">
    <name type="scientific">marine sediment metagenome</name>
    <dbReference type="NCBI Taxonomy" id="412755"/>
    <lineage>
        <taxon>unclassified sequences</taxon>
        <taxon>metagenomes</taxon>
        <taxon>ecological metagenomes</taxon>
    </lineage>
</organism>
<reference evidence="1" key="1">
    <citation type="journal article" date="2014" name="Front. Microbiol.">
        <title>High frequency of phylogenetically diverse reductive dehalogenase-homologous genes in deep subseafloor sedimentary metagenomes.</title>
        <authorList>
            <person name="Kawai M."/>
            <person name="Futagami T."/>
            <person name="Toyoda A."/>
            <person name="Takaki Y."/>
            <person name="Nishi S."/>
            <person name="Hori S."/>
            <person name="Arai W."/>
            <person name="Tsubouchi T."/>
            <person name="Morono Y."/>
            <person name="Uchiyama I."/>
            <person name="Ito T."/>
            <person name="Fujiyama A."/>
            <person name="Inagaki F."/>
            <person name="Takami H."/>
        </authorList>
    </citation>
    <scope>NUCLEOTIDE SEQUENCE</scope>
    <source>
        <strain evidence="1">Expedition CK06-06</strain>
    </source>
</reference>
<name>X0T7Z9_9ZZZZ</name>
<dbReference type="AlphaFoldDB" id="X0T7Z9"/>
<protein>
    <submittedName>
        <fullName evidence="1">Uncharacterized protein</fullName>
    </submittedName>
</protein>